<gene>
    <name evidence="2" type="ORF">CLV30_105149</name>
</gene>
<evidence type="ECO:0000313" key="3">
    <source>
        <dbReference type="Proteomes" id="UP000243528"/>
    </source>
</evidence>
<dbReference type="GO" id="GO:0016747">
    <property type="term" value="F:acyltransferase activity, transferring groups other than amino-acyl groups"/>
    <property type="evidence" value="ECO:0007669"/>
    <property type="project" value="InterPro"/>
</dbReference>
<protein>
    <submittedName>
        <fullName evidence="2">FR47-like protein</fullName>
    </submittedName>
</protein>
<keyword evidence="3" id="KW-1185">Reference proteome</keyword>
<proteinExistence type="predicted"/>
<comment type="caution">
    <text evidence="2">The sequence shown here is derived from an EMBL/GenBank/DDBJ whole genome shotgun (WGS) entry which is preliminary data.</text>
</comment>
<dbReference type="PROSITE" id="PS51186">
    <property type="entry name" value="GNAT"/>
    <property type="match status" value="1"/>
</dbReference>
<evidence type="ECO:0000259" key="1">
    <source>
        <dbReference type="PROSITE" id="PS51186"/>
    </source>
</evidence>
<dbReference type="EMBL" id="PYGE01000005">
    <property type="protein sequence ID" value="PSL04683.1"/>
    <property type="molecule type" value="Genomic_DNA"/>
</dbReference>
<dbReference type="Pfam" id="PF00583">
    <property type="entry name" value="Acetyltransf_1"/>
    <property type="match status" value="1"/>
</dbReference>
<organism evidence="2 3">
    <name type="scientific">Haloactinopolyspora alba</name>
    <dbReference type="NCBI Taxonomy" id="648780"/>
    <lineage>
        <taxon>Bacteria</taxon>
        <taxon>Bacillati</taxon>
        <taxon>Actinomycetota</taxon>
        <taxon>Actinomycetes</taxon>
        <taxon>Jiangellales</taxon>
        <taxon>Jiangellaceae</taxon>
        <taxon>Haloactinopolyspora</taxon>
    </lineage>
</organism>
<dbReference type="InterPro" id="IPR000182">
    <property type="entry name" value="GNAT_dom"/>
</dbReference>
<sequence>MLSTSLIELHDHDALVAFTDGHPVARWNHSARRFQQAWGLGRAACFTAGGRFGRILMVFGDHEDAERLTSTALTVVNTGDDVALDMVVVPRGAAGPGRERFVPRHEWEWFWTTEVPAHRPGEAAVEQLDTDDVAVADELTELLRASSPATSALPGDPTVDSWYGVRDTAGALVACAAESERSSEVPNLRAIAVRPDLRGRGVGADVTARVMRVGFDAGAPAVTLGMYSDNDTARGMYERLGFRMGQAFTTWIARA</sequence>
<reference evidence="2 3" key="1">
    <citation type="submission" date="2018-03" db="EMBL/GenBank/DDBJ databases">
        <title>Genomic Encyclopedia of Archaeal and Bacterial Type Strains, Phase II (KMG-II): from individual species to whole genera.</title>
        <authorList>
            <person name="Goeker M."/>
        </authorList>
    </citation>
    <scope>NUCLEOTIDE SEQUENCE [LARGE SCALE GENOMIC DNA]</scope>
    <source>
        <strain evidence="2 3">DSM 45211</strain>
    </source>
</reference>
<dbReference type="CDD" id="cd04301">
    <property type="entry name" value="NAT_SF"/>
    <property type="match status" value="1"/>
</dbReference>
<dbReference type="Proteomes" id="UP000243528">
    <property type="component" value="Unassembled WGS sequence"/>
</dbReference>
<dbReference type="Gene3D" id="3.40.630.30">
    <property type="match status" value="1"/>
</dbReference>
<dbReference type="InterPro" id="IPR016181">
    <property type="entry name" value="Acyl_CoA_acyltransferase"/>
</dbReference>
<name>A0A2P8E5E1_9ACTN</name>
<evidence type="ECO:0000313" key="2">
    <source>
        <dbReference type="EMBL" id="PSL04683.1"/>
    </source>
</evidence>
<accession>A0A2P8E5E1</accession>
<feature type="domain" description="N-acetyltransferase" evidence="1">
    <location>
        <begin position="126"/>
        <end position="255"/>
    </location>
</feature>
<dbReference type="SUPFAM" id="SSF55729">
    <property type="entry name" value="Acyl-CoA N-acyltransferases (Nat)"/>
    <property type="match status" value="1"/>
</dbReference>
<dbReference type="AlphaFoldDB" id="A0A2P8E5E1"/>